<keyword evidence="6" id="KW-1185">Reference proteome</keyword>
<dbReference type="PANTHER" id="PTHR40661">
    <property type="match status" value="1"/>
</dbReference>
<evidence type="ECO:0000256" key="2">
    <source>
        <dbReference type="ARBA" id="ARBA00023125"/>
    </source>
</evidence>
<dbReference type="Gene3D" id="2.10.109.10">
    <property type="entry name" value="Umud Fragment, subunit A"/>
    <property type="match status" value="1"/>
</dbReference>
<dbReference type="EMBL" id="JAMZNK010000001">
    <property type="protein sequence ID" value="MDA6068031.1"/>
    <property type="molecule type" value="Genomic_DNA"/>
</dbReference>
<dbReference type="InterPro" id="IPR036286">
    <property type="entry name" value="LexA/Signal_pep-like_sf"/>
</dbReference>
<name>A0ABT4W612_9FLAO</name>
<dbReference type="PANTHER" id="PTHR40661:SF1">
    <property type="entry name" value="HTH CRO_C1-TYPE DOMAIN-CONTAINING PROTEIN"/>
    <property type="match status" value="1"/>
</dbReference>
<dbReference type="Pfam" id="PF00717">
    <property type="entry name" value="Peptidase_S24"/>
    <property type="match status" value="1"/>
</dbReference>
<evidence type="ECO:0000313" key="6">
    <source>
        <dbReference type="Proteomes" id="UP001212170"/>
    </source>
</evidence>
<evidence type="ECO:0000313" key="5">
    <source>
        <dbReference type="EMBL" id="MDA6068031.1"/>
    </source>
</evidence>
<accession>A0ABT4W612</accession>
<feature type="domain" description="Peptidase S24/S26A/S26B/S26C" evidence="4">
    <location>
        <begin position="123"/>
        <end position="226"/>
    </location>
</feature>
<comment type="caution">
    <text evidence="5">The sequence shown here is derived from an EMBL/GenBank/DDBJ whole genome shotgun (WGS) entry which is preliminary data.</text>
</comment>
<dbReference type="RefSeq" id="WP_271333915.1">
    <property type="nucleotide sequence ID" value="NZ_JAMZNK010000001.1"/>
</dbReference>
<dbReference type="Proteomes" id="UP001212170">
    <property type="component" value="Unassembled WGS sequence"/>
</dbReference>
<sequence>MKAIDRLYQYIDYKGVKPGPFEKQIGLSNGYLSKQLNRSADLGESIFTKIIENCPDLSPIWFLLGTGEMTNNSPTLEKIKENLEENSGLPASNVFQMKTDKIIEKQSIPLYDIQASASVVALFSNQSGQKPIDHITIPNLPKCDGAIYVSGDSMYPLLKSGDIIMYKKVENALDAIFWGEMYLVSIINDYGDEFVMIKWLHRSDQGLEFVKLVSENRHHQPTEFHIRNIKGLALIKASVRINSMY</sequence>
<reference evidence="5 6" key="1">
    <citation type="journal article" date="2023" name="Chemosphere">
        <title>Whole genome analysis of Flavobacterium aziz-sancarii sp. nov., isolated from Ardley Island (Antarctica), revealed a rich resistome and bioremediation potential.</title>
        <authorList>
            <person name="Otur C."/>
            <person name="Okay S."/>
            <person name="Kurt-Kizildogan A."/>
        </authorList>
    </citation>
    <scope>NUCLEOTIDE SEQUENCE [LARGE SCALE GENOMIC DNA]</scope>
    <source>
        <strain evidence="5 6">AC</strain>
    </source>
</reference>
<evidence type="ECO:0000256" key="3">
    <source>
        <dbReference type="ARBA" id="ARBA00023163"/>
    </source>
</evidence>
<dbReference type="InterPro" id="IPR039418">
    <property type="entry name" value="LexA-like"/>
</dbReference>
<keyword evidence="2" id="KW-0238">DNA-binding</keyword>
<protein>
    <submittedName>
        <fullName evidence="5">S24 family peptidase</fullName>
    </submittedName>
</protein>
<evidence type="ECO:0000256" key="1">
    <source>
        <dbReference type="ARBA" id="ARBA00023015"/>
    </source>
</evidence>
<organism evidence="5 6">
    <name type="scientific">Flavobacterium azizsancarii</name>
    <dbReference type="NCBI Taxonomy" id="2961580"/>
    <lineage>
        <taxon>Bacteria</taxon>
        <taxon>Pseudomonadati</taxon>
        <taxon>Bacteroidota</taxon>
        <taxon>Flavobacteriia</taxon>
        <taxon>Flavobacteriales</taxon>
        <taxon>Flavobacteriaceae</taxon>
        <taxon>Flavobacterium</taxon>
    </lineage>
</organism>
<keyword evidence="1" id="KW-0805">Transcription regulation</keyword>
<keyword evidence="3" id="KW-0804">Transcription</keyword>
<dbReference type="InterPro" id="IPR015927">
    <property type="entry name" value="Peptidase_S24_S26A/B/C"/>
</dbReference>
<dbReference type="SUPFAM" id="SSF51306">
    <property type="entry name" value="LexA/Signal peptidase"/>
    <property type="match status" value="1"/>
</dbReference>
<dbReference type="CDD" id="cd06529">
    <property type="entry name" value="S24_LexA-like"/>
    <property type="match status" value="1"/>
</dbReference>
<proteinExistence type="predicted"/>
<gene>
    <name evidence="5" type="ORF">NJT12_00240</name>
</gene>
<evidence type="ECO:0000259" key="4">
    <source>
        <dbReference type="Pfam" id="PF00717"/>
    </source>
</evidence>